<keyword evidence="8" id="KW-0472">Membrane</keyword>
<evidence type="ECO:0000313" key="15">
    <source>
        <dbReference type="EMBL" id="MCQ8184061.1"/>
    </source>
</evidence>
<dbReference type="PRINTS" id="PR00954">
    <property type="entry name" value="FLGMOTORFLIG"/>
</dbReference>
<dbReference type="InterPro" id="IPR032779">
    <property type="entry name" value="FliG_M"/>
</dbReference>
<feature type="domain" description="Flagellar motor switch protein FliG C-terminal" evidence="12">
    <location>
        <begin position="231"/>
        <end position="339"/>
    </location>
</feature>
<evidence type="ECO:0000259" key="12">
    <source>
        <dbReference type="Pfam" id="PF01706"/>
    </source>
</evidence>
<comment type="function">
    <text evidence="10">FliG is one of three proteins (FliG, FliN, FliM) that forms the rotor-mounted switch complex (C ring), located at the base of the basal body. This complex interacts with the CheY and CheZ chemotaxis proteins, in addition to contacting components of the motor that determine the direction of flagellar rotation.</text>
</comment>
<evidence type="ECO:0000256" key="1">
    <source>
        <dbReference type="ARBA" id="ARBA00004117"/>
    </source>
</evidence>
<accession>A0A9X2L6X0</accession>
<dbReference type="GO" id="GO:0071973">
    <property type="term" value="P:bacterial-type flagellum-dependent cell motility"/>
    <property type="evidence" value="ECO:0007669"/>
    <property type="project" value="InterPro"/>
</dbReference>
<dbReference type="Pfam" id="PF14841">
    <property type="entry name" value="FliG_M"/>
    <property type="match status" value="1"/>
</dbReference>
<keyword evidence="16" id="KW-1185">Reference proteome</keyword>
<dbReference type="RefSeq" id="WP_256617867.1">
    <property type="nucleotide sequence ID" value="NZ_JANIBC010000001.1"/>
</dbReference>
<dbReference type="PANTHER" id="PTHR30534:SF0">
    <property type="entry name" value="FLAGELLAR MOTOR SWITCH PROTEIN FLIG"/>
    <property type="match status" value="1"/>
</dbReference>
<comment type="subcellular location">
    <subcellularLocation>
        <location evidence="1">Bacterial flagellum basal body</location>
    </subcellularLocation>
    <subcellularLocation>
        <location evidence="2">Cell membrane</location>
        <topology evidence="2">Peripheral membrane protein</topology>
        <orientation evidence="2">Cytoplasmic side</orientation>
    </subcellularLocation>
</comment>
<evidence type="ECO:0000256" key="6">
    <source>
        <dbReference type="ARBA" id="ARBA00022500"/>
    </source>
</evidence>
<comment type="caution">
    <text evidence="15">The sequence shown here is derived from an EMBL/GenBank/DDBJ whole genome shotgun (WGS) entry which is preliminary data.</text>
</comment>
<dbReference type="Proteomes" id="UP001142610">
    <property type="component" value="Unassembled WGS sequence"/>
</dbReference>
<dbReference type="PANTHER" id="PTHR30534">
    <property type="entry name" value="FLAGELLAR MOTOR SWITCH PROTEIN FLIG"/>
    <property type="match status" value="1"/>
</dbReference>
<dbReference type="InterPro" id="IPR011002">
    <property type="entry name" value="FliG_a-hlx"/>
</dbReference>
<feature type="region of interest" description="Disordered" evidence="11">
    <location>
        <begin position="93"/>
        <end position="112"/>
    </location>
</feature>
<dbReference type="Pfam" id="PF14842">
    <property type="entry name" value="FliG_N"/>
    <property type="match status" value="1"/>
</dbReference>
<protein>
    <recommendedName>
        <fullName evidence="4">Flagellar motor switch protein FliG</fullName>
    </recommendedName>
</protein>
<gene>
    <name evidence="15" type="ORF">NOG11_01545</name>
</gene>
<dbReference type="GO" id="GO:0005886">
    <property type="term" value="C:plasma membrane"/>
    <property type="evidence" value="ECO:0007669"/>
    <property type="project" value="UniProtKB-SubCell"/>
</dbReference>
<dbReference type="GO" id="GO:0009425">
    <property type="term" value="C:bacterial-type flagellum basal body"/>
    <property type="evidence" value="ECO:0007669"/>
    <property type="project" value="UniProtKB-SubCell"/>
</dbReference>
<proteinExistence type="inferred from homology"/>
<dbReference type="GO" id="GO:0003774">
    <property type="term" value="F:cytoskeletal motor activity"/>
    <property type="evidence" value="ECO:0007669"/>
    <property type="project" value="InterPro"/>
</dbReference>
<feature type="domain" description="Flagellar motor switch protein FliG N-terminal" evidence="14">
    <location>
        <begin position="10"/>
        <end position="91"/>
    </location>
</feature>
<feature type="domain" description="Flagellar motor switch protein FliG middle" evidence="13">
    <location>
        <begin position="129"/>
        <end position="201"/>
    </location>
</feature>
<dbReference type="InterPro" id="IPR023087">
    <property type="entry name" value="Flg_Motor_Flig_C"/>
</dbReference>
<dbReference type="InterPro" id="IPR000090">
    <property type="entry name" value="Flg_Motor_Flig"/>
</dbReference>
<dbReference type="GO" id="GO:0006935">
    <property type="term" value="P:chemotaxis"/>
    <property type="evidence" value="ECO:0007669"/>
    <property type="project" value="UniProtKB-KW"/>
</dbReference>
<evidence type="ECO:0000256" key="3">
    <source>
        <dbReference type="ARBA" id="ARBA00010299"/>
    </source>
</evidence>
<sequence>MSETNELSVLTPPQRAAVILSLLGESEARLVASHFDHGRVDRAVDAFRSLPMVSQEEVLRTVEDFNHVLSSALPVISGGAKKAAVLAKTLAPPTPLLAPPEDAENDEPGSLAEDAGEDAVWAYLAKMPPAKLGRLLGDERPALIAAAIRRLPDEAGETVLGQLEDDKACEVVHLIMTAKPLAEKTLGAVTEALRRQALAIPSGAGLQRDPKKKAVHVINAASPARQVVLLEALRKSAPDQLKAVEDQILRFATLPDRLPRTAVPLLFREMDGKALDRALQYAKQTDPQTAEFLLSCISQRLAGLVKDRIADLPPLTEEDGEEAQAQVMRNLIRWAQEERFAFKLPPADKTSPPEEG</sequence>
<evidence type="ECO:0000256" key="9">
    <source>
        <dbReference type="ARBA" id="ARBA00023143"/>
    </source>
</evidence>
<evidence type="ECO:0000256" key="5">
    <source>
        <dbReference type="ARBA" id="ARBA00022475"/>
    </source>
</evidence>
<keyword evidence="7" id="KW-0283">Flagellar rotation</keyword>
<dbReference type="InterPro" id="IPR028263">
    <property type="entry name" value="FliG_N"/>
</dbReference>
<evidence type="ECO:0000256" key="4">
    <source>
        <dbReference type="ARBA" id="ARBA00021870"/>
    </source>
</evidence>
<evidence type="ECO:0000256" key="11">
    <source>
        <dbReference type="SAM" id="MobiDB-lite"/>
    </source>
</evidence>
<name>A0A9X2L6X0_9PROT</name>
<evidence type="ECO:0000259" key="14">
    <source>
        <dbReference type="Pfam" id="PF14842"/>
    </source>
</evidence>
<organism evidence="15 16">
    <name type="scientific">Parvularcula maris</name>
    <dbReference type="NCBI Taxonomy" id="2965077"/>
    <lineage>
        <taxon>Bacteria</taxon>
        <taxon>Pseudomonadati</taxon>
        <taxon>Pseudomonadota</taxon>
        <taxon>Alphaproteobacteria</taxon>
        <taxon>Parvularculales</taxon>
        <taxon>Parvularculaceae</taxon>
        <taxon>Parvularcula</taxon>
    </lineage>
</organism>
<dbReference type="AlphaFoldDB" id="A0A9X2L6X0"/>
<dbReference type="EMBL" id="JANIBC010000001">
    <property type="protein sequence ID" value="MCQ8184061.1"/>
    <property type="molecule type" value="Genomic_DNA"/>
</dbReference>
<evidence type="ECO:0000256" key="2">
    <source>
        <dbReference type="ARBA" id="ARBA00004413"/>
    </source>
</evidence>
<evidence type="ECO:0000313" key="16">
    <source>
        <dbReference type="Proteomes" id="UP001142610"/>
    </source>
</evidence>
<evidence type="ECO:0000256" key="7">
    <source>
        <dbReference type="ARBA" id="ARBA00022779"/>
    </source>
</evidence>
<comment type="similarity">
    <text evidence="3">Belongs to the FliG family.</text>
</comment>
<keyword evidence="5" id="KW-1003">Cell membrane</keyword>
<keyword evidence="9" id="KW-0975">Bacterial flagellum</keyword>
<keyword evidence="6" id="KW-0145">Chemotaxis</keyword>
<dbReference type="Pfam" id="PF01706">
    <property type="entry name" value="FliG_C"/>
    <property type="match status" value="1"/>
</dbReference>
<dbReference type="Gene3D" id="1.10.220.30">
    <property type="match status" value="3"/>
</dbReference>
<evidence type="ECO:0000259" key="13">
    <source>
        <dbReference type="Pfam" id="PF14841"/>
    </source>
</evidence>
<dbReference type="SUPFAM" id="SSF48029">
    <property type="entry name" value="FliG"/>
    <property type="match status" value="2"/>
</dbReference>
<reference evidence="15" key="1">
    <citation type="submission" date="2022-07" db="EMBL/GenBank/DDBJ databases">
        <title>Parvularcula maris sp. nov., an algicidal bacterium isolated from seawater.</title>
        <authorList>
            <person name="Li F."/>
        </authorList>
    </citation>
    <scope>NUCLEOTIDE SEQUENCE</scope>
    <source>
        <strain evidence="15">BGMRC 0090</strain>
    </source>
</reference>
<evidence type="ECO:0000256" key="10">
    <source>
        <dbReference type="ARBA" id="ARBA00025598"/>
    </source>
</evidence>
<evidence type="ECO:0000256" key="8">
    <source>
        <dbReference type="ARBA" id="ARBA00023136"/>
    </source>
</evidence>